<evidence type="ECO:0008006" key="4">
    <source>
        <dbReference type="Google" id="ProtNLM"/>
    </source>
</evidence>
<evidence type="ECO:0000313" key="3">
    <source>
        <dbReference type="Proteomes" id="UP001595443"/>
    </source>
</evidence>
<feature type="chain" id="PRO_5047027567" description="Adenylosuccinate lyase" evidence="1">
    <location>
        <begin position="22"/>
        <end position="50"/>
    </location>
</feature>
<reference evidence="3" key="1">
    <citation type="journal article" date="2019" name="Int. J. Syst. Evol. Microbiol.">
        <title>The Global Catalogue of Microorganisms (GCM) 10K type strain sequencing project: providing services to taxonomists for standard genome sequencing and annotation.</title>
        <authorList>
            <consortium name="The Broad Institute Genomics Platform"/>
            <consortium name="The Broad Institute Genome Sequencing Center for Infectious Disease"/>
            <person name="Wu L."/>
            <person name="Ma J."/>
        </authorList>
    </citation>
    <scope>NUCLEOTIDE SEQUENCE [LARGE SCALE GENOMIC DNA]</scope>
    <source>
        <strain evidence="3">KCTC 62192</strain>
    </source>
</reference>
<feature type="signal peptide" evidence="1">
    <location>
        <begin position="1"/>
        <end position="21"/>
    </location>
</feature>
<evidence type="ECO:0000256" key="1">
    <source>
        <dbReference type="SAM" id="SignalP"/>
    </source>
</evidence>
<proteinExistence type="predicted"/>
<dbReference type="Proteomes" id="UP001595443">
    <property type="component" value="Unassembled WGS sequence"/>
</dbReference>
<comment type="caution">
    <text evidence="2">The sequence shown here is derived from an EMBL/GenBank/DDBJ whole genome shotgun (WGS) entry which is preliminary data.</text>
</comment>
<protein>
    <recommendedName>
        <fullName evidence="4">Adenylosuccinate lyase</fullName>
    </recommendedName>
</protein>
<dbReference type="RefSeq" id="WP_377833868.1">
    <property type="nucleotide sequence ID" value="NZ_JBHRSK010000010.1"/>
</dbReference>
<accession>A0ABV7AJ81</accession>
<dbReference type="EMBL" id="JBHRSK010000010">
    <property type="protein sequence ID" value="MFC2969163.1"/>
    <property type="molecule type" value="Genomic_DNA"/>
</dbReference>
<evidence type="ECO:0000313" key="2">
    <source>
        <dbReference type="EMBL" id="MFC2969163.1"/>
    </source>
</evidence>
<gene>
    <name evidence="2" type="ORF">ACFOES_13745</name>
</gene>
<keyword evidence="1" id="KW-0732">Signal</keyword>
<sequence>MKAIALILAVLAALAPALAAAQCGIDHARSCADGQVWDSATGSCVPKAGS</sequence>
<keyword evidence="3" id="KW-1185">Reference proteome</keyword>
<organism evidence="2 3">
    <name type="scientific">Acidimangrovimonas pyrenivorans</name>
    <dbReference type="NCBI Taxonomy" id="2030798"/>
    <lineage>
        <taxon>Bacteria</taxon>
        <taxon>Pseudomonadati</taxon>
        <taxon>Pseudomonadota</taxon>
        <taxon>Alphaproteobacteria</taxon>
        <taxon>Rhodobacterales</taxon>
        <taxon>Paracoccaceae</taxon>
        <taxon>Acidimangrovimonas</taxon>
    </lineage>
</organism>
<name>A0ABV7AJ81_9RHOB</name>